<evidence type="ECO:0000313" key="17">
    <source>
        <dbReference type="Proteomes" id="UP001293593"/>
    </source>
</evidence>
<evidence type="ECO:0000256" key="6">
    <source>
        <dbReference type="ARBA" id="ARBA00022723"/>
    </source>
</evidence>
<keyword evidence="7 12" id="KW-0863">Zinc-finger</keyword>
<evidence type="ECO:0000256" key="8">
    <source>
        <dbReference type="ARBA" id="ARBA00022786"/>
    </source>
</evidence>
<dbReference type="Pfam" id="PF16040">
    <property type="entry name" value="APD1-4_N"/>
    <property type="match status" value="1"/>
</dbReference>
<evidence type="ECO:0000256" key="11">
    <source>
        <dbReference type="ARBA" id="ARBA00023136"/>
    </source>
</evidence>
<feature type="region of interest" description="Disordered" evidence="13">
    <location>
        <begin position="1"/>
        <end position="46"/>
    </location>
</feature>
<keyword evidence="17" id="KW-1185">Reference proteome</keyword>
<dbReference type="Gene3D" id="3.30.40.10">
    <property type="entry name" value="Zinc/RING finger domain, C3HC4 (zinc finger)"/>
    <property type="match status" value="1"/>
</dbReference>
<dbReference type="FunFam" id="3.30.40.10:FF:000658">
    <property type="entry name" value="E3 ubiquitin-protein ligase APD2"/>
    <property type="match status" value="1"/>
</dbReference>
<dbReference type="InterPro" id="IPR001841">
    <property type="entry name" value="Znf_RING"/>
</dbReference>
<dbReference type="GO" id="GO:0005768">
    <property type="term" value="C:endosome"/>
    <property type="evidence" value="ECO:0007669"/>
    <property type="project" value="TreeGrafter"/>
</dbReference>
<gene>
    <name evidence="16" type="ORF">QN277_025230</name>
</gene>
<dbReference type="InterPro" id="IPR032010">
    <property type="entry name" value="APD1-4_M"/>
</dbReference>
<dbReference type="GO" id="GO:0016567">
    <property type="term" value="P:protein ubiquitination"/>
    <property type="evidence" value="ECO:0007669"/>
    <property type="project" value="TreeGrafter"/>
</dbReference>
<evidence type="ECO:0000313" key="16">
    <source>
        <dbReference type="EMBL" id="KAK4268603.1"/>
    </source>
</evidence>
<name>A0AAE1JHU2_9FABA</name>
<feature type="domain" description="RING-type" evidence="15">
    <location>
        <begin position="408"/>
        <end position="446"/>
    </location>
</feature>
<evidence type="ECO:0000259" key="15">
    <source>
        <dbReference type="PROSITE" id="PS50089"/>
    </source>
</evidence>
<keyword evidence="10 14" id="KW-1133">Transmembrane helix</keyword>
<keyword evidence="11 14" id="KW-0472">Membrane</keyword>
<evidence type="ECO:0000256" key="4">
    <source>
        <dbReference type="ARBA" id="ARBA00022679"/>
    </source>
</evidence>
<keyword evidence="8" id="KW-0833">Ubl conjugation pathway</keyword>
<feature type="transmembrane region" description="Helical" evidence="14">
    <location>
        <begin position="79"/>
        <end position="105"/>
    </location>
</feature>
<evidence type="ECO:0000256" key="2">
    <source>
        <dbReference type="ARBA" id="ARBA00004308"/>
    </source>
</evidence>
<dbReference type="PANTHER" id="PTHR46858:SF5">
    <property type="entry name" value="E3 UBIQUITIN-PROTEIN LIGASE APD1-RELATED"/>
    <property type="match status" value="1"/>
</dbReference>
<evidence type="ECO:0000256" key="14">
    <source>
        <dbReference type="SAM" id="Phobius"/>
    </source>
</evidence>
<dbReference type="PANTHER" id="PTHR46858">
    <property type="entry name" value="OS05G0521000 PROTEIN"/>
    <property type="match status" value="1"/>
</dbReference>
<dbReference type="GO" id="GO:0009555">
    <property type="term" value="P:pollen development"/>
    <property type="evidence" value="ECO:0007669"/>
    <property type="project" value="UniProtKB-ARBA"/>
</dbReference>
<dbReference type="AlphaFoldDB" id="A0AAE1JHU2"/>
<protein>
    <recommendedName>
        <fullName evidence="15">RING-type domain-containing protein</fullName>
    </recommendedName>
</protein>
<evidence type="ECO:0000256" key="10">
    <source>
        <dbReference type="ARBA" id="ARBA00022989"/>
    </source>
</evidence>
<dbReference type="GO" id="GO:0000278">
    <property type="term" value="P:mitotic cell cycle"/>
    <property type="evidence" value="ECO:0007669"/>
    <property type="project" value="UniProtKB-ARBA"/>
</dbReference>
<evidence type="ECO:0000256" key="7">
    <source>
        <dbReference type="ARBA" id="ARBA00022771"/>
    </source>
</evidence>
<dbReference type="GO" id="GO:0061630">
    <property type="term" value="F:ubiquitin protein ligase activity"/>
    <property type="evidence" value="ECO:0007669"/>
    <property type="project" value="TreeGrafter"/>
</dbReference>
<evidence type="ECO:0000256" key="12">
    <source>
        <dbReference type="PROSITE-ProRule" id="PRU00175"/>
    </source>
</evidence>
<keyword evidence="6" id="KW-0479">Metal-binding</keyword>
<keyword evidence="9" id="KW-0862">Zinc</keyword>
<dbReference type="GO" id="GO:0009705">
    <property type="term" value="C:plant-type vacuole membrane"/>
    <property type="evidence" value="ECO:0007669"/>
    <property type="project" value="TreeGrafter"/>
</dbReference>
<organism evidence="16 17">
    <name type="scientific">Acacia crassicarpa</name>
    <name type="common">northern wattle</name>
    <dbReference type="NCBI Taxonomy" id="499986"/>
    <lineage>
        <taxon>Eukaryota</taxon>
        <taxon>Viridiplantae</taxon>
        <taxon>Streptophyta</taxon>
        <taxon>Embryophyta</taxon>
        <taxon>Tracheophyta</taxon>
        <taxon>Spermatophyta</taxon>
        <taxon>Magnoliopsida</taxon>
        <taxon>eudicotyledons</taxon>
        <taxon>Gunneridae</taxon>
        <taxon>Pentapetalae</taxon>
        <taxon>rosids</taxon>
        <taxon>fabids</taxon>
        <taxon>Fabales</taxon>
        <taxon>Fabaceae</taxon>
        <taxon>Caesalpinioideae</taxon>
        <taxon>mimosoid clade</taxon>
        <taxon>Acacieae</taxon>
        <taxon>Acacia</taxon>
    </lineage>
</organism>
<keyword evidence="4" id="KW-0808">Transferase</keyword>
<proteinExistence type="predicted"/>
<dbReference type="SUPFAM" id="SSF57850">
    <property type="entry name" value="RING/U-box"/>
    <property type="match status" value="1"/>
</dbReference>
<dbReference type="InterPro" id="IPR032008">
    <property type="entry name" value="APD1-4_N"/>
</dbReference>
<feature type="compositionally biased region" description="Low complexity" evidence="13">
    <location>
        <begin position="7"/>
        <end position="25"/>
    </location>
</feature>
<feature type="transmembrane region" description="Helical" evidence="14">
    <location>
        <begin position="314"/>
        <end position="335"/>
    </location>
</feature>
<evidence type="ECO:0000256" key="13">
    <source>
        <dbReference type="SAM" id="MobiDB-lite"/>
    </source>
</evidence>
<comment type="caution">
    <text evidence="16">The sequence shown here is derived from an EMBL/GenBank/DDBJ whole genome shotgun (WGS) entry which is preliminary data.</text>
</comment>
<evidence type="ECO:0000256" key="3">
    <source>
        <dbReference type="ARBA" id="ARBA00004906"/>
    </source>
</evidence>
<dbReference type="Pfam" id="PF16041">
    <property type="entry name" value="APD1-4_M"/>
    <property type="match status" value="1"/>
</dbReference>
<dbReference type="Proteomes" id="UP001293593">
    <property type="component" value="Unassembled WGS sequence"/>
</dbReference>
<reference evidence="16" key="1">
    <citation type="submission" date="2023-10" db="EMBL/GenBank/DDBJ databases">
        <title>Chromosome-level genome of the transformable northern wattle, Acacia crassicarpa.</title>
        <authorList>
            <person name="Massaro I."/>
            <person name="Sinha N.R."/>
            <person name="Poethig S."/>
            <person name="Leichty A.R."/>
        </authorList>
    </citation>
    <scope>NUCLEOTIDE SEQUENCE</scope>
    <source>
        <strain evidence="16">Acra3RX</strain>
        <tissue evidence="16">Leaf</tissue>
    </source>
</reference>
<dbReference type="InterPro" id="IPR013083">
    <property type="entry name" value="Znf_RING/FYVE/PHD"/>
</dbReference>
<dbReference type="EMBL" id="JAWXYG010000007">
    <property type="protein sequence ID" value="KAK4268603.1"/>
    <property type="molecule type" value="Genomic_DNA"/>
</dbReference>
<sequence length="459" mass="51393">MQDPQHSATAIPSSSAIASSSPSTSQVRQEEHGIDHPPPFQSPESDAAQPRHMFLNFGAIDWDFTHVHWFARDDAWSCVVVLLTFWLFVSMTLVLGVYGPVTLFLSPNSSILLQPSPLFVQSIKVENLVGSEPGLMLYGTYGSPSLDVVTNWEESYSASISSFTSKEWKYYLNRGSQVNISYHLSSERSSIYLLIIQGEDGITQWLEDLTYPNSTLSWNVVHGTGVFTQDIFLSSSYYVIVRNLDEEVQVKLSIKVRASLYNTTKAYYKCALTNNSCRFNIFFPDGNSAILTSDSKENTSRDEWRVRLSFGPRWMSYILGIGGMTLLMYLCFTLIEKFQQARAGVQLGLTATHRAPLISHKDDDLSSWGSSYDSMSREEEDLDFLKVGSTDGKSLGEGETSNNMRRLCAICFDAPRDCFFLPCGHCVACFECGNRMAEADGTCPVCGRNIKKVRKIFDV</sequence>
<evidence type="ECO:0000256" key="9">
    <source>
        <dbReference type="ARBA" id="ARBA00022833"/>
    </source>
</evidence>
<dbReference type="PROSITE" id="PS50089">
    <property type="entry name" value="ZF_RING_2"/>
    <property type="match status" value="1"/>
</dbReference>
<comment type="subcellular location">
    <subcellularLocation>
        <location evidence="2">Endomembrane system</location>
    </subcellularLocation>
    <subcellularLocation>
        <location evidence="1">Membrane</location>
        <topology evidence="1">Multi-pass membrane protein</topology>
    </subcellularLocation>
</comment>
<dbReference type="SMART" id="SM00184">
    <property type="entry name" value="RING"/>
    <property type="match status" value="1"/>
</dbReference>
<dbReference type="Pfam" id="PF13920">
    <property type="entry name" value="zf-C3HC4_3"/>
    <property type="match status" value="1"/>
</dbReference>
<evidence type="ECO:0000256" key="5">
    <source>
        <dbReference type="ARBA" id="ARBA00022692"/>
    </source>
</evidence>
<accession>A0AAE1JHU2</accession>
<dbReference type="GO" id="GO:0008270">
    <property type="term" value="F:zinc ion binding"/>
    <property type="evidence" value="ECO:0007669"/>
    <property type="project" value="UniProtKB-KW"/>
</dbReference>
<comment type="pathway">
    <text evidence="3">Protein modification; protein ubiquitination.</text>
</comment>
<keyword evidence="5 14" id="KW-0812">Transmembrane</keyword>
<evidence type="ECO:0000256" key="1">
    <source>
        <dbReference type="ARBA" id="ARBA00004141"/>
    </source>
</evidence>